<keyword evidence="12 25" id="KW-0675">Receptor</keyword>
<proteinExistence type="inferred from homology"/>
<dbReference type="Pfam" id="PF10565">
    <property type="entry name" value="NMDAR2_C"/>
    <property type="match status" value="1"/>
</dbReference>
<feature type="region of interest" description="Disordered" evidence="26">
    <location>
        <begin position="909"/>
        <end position="935"/>
    </location>
</feature>
<dbReference type="FunFam" id="3.40.190.10:FF:000007">
    <property type="entry name" value="Putative glutamate receptor ionotropic NMDA 2B"/>
    <property type="match status" value="1"/>
</dbReference>
<evidence type="ECO:0000256" key="9">
    <source>
        <dbReference type="ARBA" id="ARBA00023065"/>
    </source>
</evidence>
<keyword evidence="14 25" id="KW-0628">Postsynaptic cell membrane</keyword>
<dbReference type="InterPro" id="IPR019594">
    <property type="entry name" value="Glu/Gly-bd"/>
</dbReference>
<dbReference type="SUPFAM" id="SSF53822">
    <property type="entry name" value="Periplasmic binding protein-like I"/>
    <property type="match status" value="1"/>
</dbReference>
<reference evidence="29" key="1">
    <citation type="submission" date="2025-08" db="UniProtKB">
        <authorList>
            <consortium name="Ensembl"/>
        </authorList>
    </citation>
    <scope>IDENTIFICATION</scope>
</reference>
<sequence>MSLNWLGLGDGITLGAGLEKEDFLHIPYPPKVEVVTMNETDPKSIINRICAQMMRNSLQGVVFGDDTDQEAIAQILDFISAQTHIPILGIRGGSSMVMAAKDDHSMFFQFGPSIEQQASVMLNIMEEYDWYIFSIVTTYYPGYQDFINKVNAQKDALNSFVGWELEEVIILDMSVDDGDSKIQNQMKKLQSPVILLYCTKEEATTIFEVAHSVGLTGYGYTWIVPSLVAGDADHVPSVFPIGMQRTINSYQYVMNVTFEGRNLSFSEKGHQMFPKLVIILLDKDRQWDRVGKWERGSLTMRYHVWPRFELYSDVEEREDHLSIVTLEEAPFVIVEDVDPLSGTCMRNTVPCRKQLKLSNHTGDSGIYIKRCCKGFCIDILKKIAKTVKFTYDLYLVTNGKHGKKVNGTWNGMVGEVVAKNAHMAVGSLTINEERSEVIDFSVPFIETGISVMVSRSNGTVSPSAFLEPFSADVWVMMFVMLLIVSAVAVFVFEYFSPVGYNRCLADGREPGGPSFTIGKAIWLLWGLVFNNSVPVQNPKGTTSKIMVSVWAFFAVIFLASYTANLAAFMIQEEYVDQVSGLSDKKFQKPNEFSPPFRFGTVPNGSTERNIRNNYRDMHAYMTSFHQKNVDEALHSLKTGKLDAFIYDAAVLNYMAGRDEGCKLVTIGSGKVFASTGYGIAIQKDSGWKRAVDLAILMLFGDGKFEALWLTGICHNEKNEVMSSQLDVDNMAGVFYMLGAAMVLSLITFICEHLFYWQLRFCFMGVCSGKPGVTFSISRGIYSCIHGVQIEENKSTIDSPSSTIKKNMNNTHSNILRLLRTAKDMTAVPGVNGSPHAALEYSHSSREAAIYDIQKHRHSLVGHPADCKSAPPYLPEDPMFSDYISEVERTFGNLPLKDSNLYQDHYRHHHPASALGMSGPPPNRPRSLGSASSLEGGMFDADSLGGGVAPIFTTQPRPSMTHRNTSKFDLIAGHTAADTNQGGFKGSNVYGRFSFKGGASSTGLIGGHDRYCGGGGGGSGGDDGNIRSDVSDISTHTVTYGNLEGSTKRRKQYRDSLKKRPASAKVRREQDEIELNAFRKRPHHHTVHHHFPHGPLAHRPVSPPLERKRGGGTGNSSPYIFRKDKDNLRDFYADQFRSKEGKAKWEQEGGSGGSGAGGGSGGGICKSLVPVEDFLKGKGKKTECKGGIGGMSAGQQAHTCWEKGVSGLGGGGIAGGDWECRNCHTVCHHSGGGGSTCSASGVGGSGSRPSSATLCKRCDSCKIQPSNLYNISEDNNMIFSGVKSSIGPSQTQTQTQRRKLGPGGKVLRRQHSYDTFVDLQREGAGRMGGVGGGIGGQFVQPRSVSLKEKDRYMEGPSPYAHMFERYLGERESPMFGGIGGDRAAGGSSFSLYRGGEGGLHRRSVGERDLRDRDRNMMGGGGCGGGGGNRGAGTYSLSKSLYPDKVNQNPFIPTFGDDQCLLHGAKPYYIKKPQTQQQQLLNNSRGGGDFRGSMGATSYLPASATAGVMSNVATRYPKELCLGGVGGPMGNHHGANKLLPGGRDTLGLGQGQRPFNGANGHVYEKLSSIESDV</sequence>
<keyword evidence="10 25" id="KW-0472">Membrane</keyword>
<dbReference type="CDD" id="cd13718">
    <property type="entry name" value="PBP2_iGluR_NMDA_Nr2"/>
    <property type="match status" value="1"/>
</dbReference>
<dbReference type="SMART" id="SM00918">
    <property type="entry name" value="Lig_chan-Glu_bd"/>
    <property type="match status" value="1"/>
</dbReference>
<feature type="binding site" evidence="22">
    <location>
        <position position="434"/>
    </location>
    <ligand>
        <name>L-glutamate</name>
        <dbReference type="ChEBI" id="CHEBI:29985"/>
    </ligand>
</feature>
<comment type="function">
    <text evidence="25">Receptor for glutamate that functions as a ligand-gated ion channel in the central nervous system and plays an important role in excitatory synaptic transmission. L-glutamate acts as an excitatory neurotransmitter at many synapses in the central nervous system.</text>
</comment>
<evidence type="ECO:0000256" key="22">
    <source>
        <dbReference type="PIRSR" id="PIRSR601508-1"/>
    </source>
</evidence>
<keyword evidence="1 25" id="KW-0813">Transport</keyword>
<dbReference type="SUPFAM" id="SSF53850">
    <property type="entry name" value="Periplasmic binding protein-like II"/>
    <property type="match status" value="1"/>
</dbReference>
<keyword evidence="15 25" id="KW-1071">Ligand-gated ion channel</keyword>
<dbReference type="Pfam" id="PF01094">
    <property type="entry name" value="ANF_receptor"/>
    <property type="match status" value="1"/>
</dbReference>
<feature type="compositionally biased region" description="Gly residues" evidence="26">
    <location>
        <begin position="1148"/>
        <end position="1161"/>
    </location>
</feature>
<dbReference type="InterPro" id="IPR001828">
    <property type="entry name" value="ANF_lig-bd_rcpt"/>
</dbReference>
<keyword evidence="11 24" id="KW-1015">Disulfide bond</keyword>
<dbReference type="InterPro" id="IPR028082">
    <property type="entry name" value="Peripla_BP_I"/>
</dbReference>
<dbReference type="InterPro" id="IPR001508">
    <property type="entry name" value="Iono_Glu_rcpt_met"/>
</dbReference>
<keyword evidence="8 25" id="KW-0770">Synapse</keyword>
<dbReference type="InterPro" id="IPR015683">
    <property type="entry name" value="Ionotropic_Glu_rcpt"/>
</dbReference>
<evidence type="ECO:0000256" key="23">
    <source>
        <dbReference type="PIRSR" id="PIRSR601508-2"/>
    </source>
</evidence>
<evidence type="ECO:0000256" key="11">
    <source>
        <dbReference type="ARBA" id="ARBA00023157"/>
    </source>
</evidence>
<dbReference type="Pfam" id="PF00060">
    <property type="entry name" value="Lig_chan"/>
    <property type="match status" value="1"/>
</dbReference>
<organism evidence="29 30">
    <name type="scientific">Poecilia latipinna</name>
    <name type="common">sailfin molly</name>
    <dbReference type="NCBI Taxonomy" id="48699"/>
    <lineage>
        <taxon>Eukaryota</taxon>
        <taxon>Metazoa</taxon>
        <taxon>Chordata</taxon>
        <taxon>Craniata</taxon>
        <taxon>Vertebrata</taxon>
        <taxon>Euteleostomi</taxon>
        <taxon>Actinopterygii</taxon>
        <taxon>Neopterygii</taxon>
        <taxon>Teleostei</taxon>
        <taxon>Neoteleostei</taxon>
        <taxon>Acanthomorphata</taxon>
        <taxon>Ovalentaria</taxon>
        <taxon>Atherinomorphae</taxon>
        <taxon>Cyprinodontiformes</taxon>
        <taxon>Poeciliidae</taxon>
        <taxon>Poeciliinae</taxon>
        <taxon>Poecilia</taxon>
    </lineage>
</organism>
<feature type="domain" description="Ionotropic glutamate receptor L-glutamate and glycine-binding" evidence="28">
    <location>
        <begin position="364"/>
        <end position="418"/>
    </location>
</feature>
<feature type="site" description="Crucial to convey clamshell closure to channel opening" evidence="23">
    <location>
        <position position="578"/>
    </location>
</feature>
<keyword evidence="5" id="KW-0106">Calcium</keyword>
<comment type="catalytic activity">
    <reaction evidence="18">
        <text>K(+)(in) = K(+)(out)</text>
        <dbReference type="Rhea" id="RHEA:29463"/>
        <dbReference type="ChEBI" id="CHEBI:29103"/>
    </reaction>
</comment>
<keyword evidence="6" id="KW-0460">Magnesium</keyword>
<feature type="region of interest" description="Disordered" evidence="26">
    <location>
        <begin position="1283"/>
        <end position="1302"/>
    </location>
</feature>
<feature type="domain" description="Ionotropic glutamate receptor C-terminal" evidence="27">
    <location>
        <begin position="346"/>
        <end position="711"/>
    </location>
</feature>
<feature type="binding site" evidence="22">
    <location>
        <position position="605"/>
    </location>
    <ligand>
        <name>L-glutamate</name>
        <dbReference type="ChEBI" id="CHEBI:29985"/>
    </ligand>
</feature>
<feature type="site" description="Interaction with the cone snail toxin Con-ikot-ikot" evidence="23">
    <location>
        <position position="611"/>
    </location>
</feature>
<evidence type="ECO:0000259" key="28">
    <source>
        <dbReference type="SMART" id="SM00918"/>
    </source>
</evidence>
<dbReference type="GO" id="GO:0004972">
    <property type="term" value="F:NMDA glutamate receptor activity"/>
    <property type="evidence" value="ECO:0007669"/>
    <property type="project" value="UniProtKB-ARBA"/>
</dbReference>
<keyword evidence="3 25" id="KW-0812">Transmembrane</keyword>
<keyword evidence="2 25" id="KW-1003">Cell membrane</keyword>
<feature type="disulfide bond" evidence="24">
    <location>
        <begin position="661"/>
        <end position="713"/>
    </location>
</feature>
<dbReference type="InterPro" id="IPR001320">
    <property type="entry name" value="Iontro_rcpt_C"/>
</dbReference>
<evidence type="ECO:0000256" key="18">
    <source>
        <dbReference type="ARBA" id="ARBA00034430"/>
    </source>
</evidence>
<dbReference type="Gene3D" id="3.40.50.2300">
    <property type="match status" value="4"/>
</dbReference>
<evidence type="ECO:0000256" key="25">
    <source>
        <dbReference type="RuleBase" id="RU367118"/>
    </source>
</evidence>
<accession>A0A3B3VH83</accession>
<evidence type="ECO:0000256" key="15">
    <source>
        <dbReference type="ARBA" id="ARBA00023286"/>
    </source>
</evidence>
<evidence type="ECO:0000256" key="3">
    <source>
        <dbReference type="ARBA" id="ARBA00022692"/>
    </source>
</evidence>
<evidence type="ECO:0000256" key="8">
    <source>
        <dbReference type="ARBA" id="ARBA00023018"/>
    </source>
</evidence>
<feature type="transmembrane region" description="Helical" evidence="25">
    <location>
        <begin position="545"/>
        <end position="570"/>
    </location>
</feature>
<comment type="subcellular location">
    <subcellularLocation>
        <location evidence="17 25">Postsynaptic cell membrane</location>
        <topology evidence="17 25">Multi-pass membrane protein</topology>
    </subcellularLocation>
</comment>
<dbReference type="InterPro" id="IPR018884">
    <property type="entry name" value="NMDAR2_C"/>
</dbReference>
<evidence type="ECO:0000259" key="27">
    <source>
        <dbReference type="SMART" id="SM00079"/>
    </source>
</evidence>
<dbReference type="GeneTree" id="ENSGT00940000155964"/>
<keyword evidence="13" id="KW-0325">Glycoprotein</keyword>
<evidence type="ECO:0000256" key="26">
    <source>
        <dbReference type="SAM" id="MobiDB-lite"/>
    </source>
</evidence>
<feature type="transmembrane region" description="Helical" evidence="25">
    <location>
        <begin position="473"/>
        <end position="495"/>
    </location>
</feature>
<protein>
    <recommendedName>
        <fullName evidence="25">Glutamate receptor</fullName>
    </recommendedName>
</protein>
<keyword evidence="30" id="KW-1185">Reference proteome</keyword>
<feature type="compositionally biased region" description="Polar residues" evidence="26">
    <location>
        <begin position="1283"/>
        <end position="1294"/>
    </location>
</feature>
<dbReference type="GO" id="GO:0017146">
    <property type="term" value="C:NMDA selective glutamate receptor complex"/>
    <property type="evidence" value="ECO:0007669"/>
    <property type="project" value="UniProtKB-ARBA"/>
</dbReference>
<dbReference type="PANTHER" id="PTHR18966">
    <property type="entry name" value="IONOTROPIC GLUTAMATE RECEPTOR"/>
    <property type="match status" value="1"/>
</dbReference>
<dbReference type="FunFam" id="3.40.50.2300:FF:000020">
    <property type="entry name" value="Glutamate receptor ionotropic, NMDA 2B, putative"/>
    <property type="match status" value="1"/>
</dbReference>
<dbReference type="FunFam" id="3.40.190.10:FF:000038">
    <property type="entry name" value="Putative glutamate receptor ionotropic NMDA 2B"/>
    <property type="match status" value="1"/>
</dbReference>
<feature type="transmembrane region" description="Helical" evidence="25">
    <location>
        <begin position="733"/>
        <end position="756"/>
    </location>
</feature>
<feature type="region of interest" description="Disordered" evidence="26">
    <location>
        <begin position="1138"/>
        <end position="1161"/>
    </location>
</feature>
<evidence type="ECO:0000313" key="29">
    <source>
        <dbReference type="Ensembl" id="ENSPLAP00000024361.1"/>
    </source>
</evidence>
<evidence type="ECO:0000256" key="5">
    <source>
        <dbReference type="ARBA" id="ARBA00022837"/>
    </source>
</evidence>
<feature type="compositionally biased region" description="Basic residues" evidence="26">
    <location>
        <begin position="1077"/>
        <end position="1091"/>
    </location>
</feature>
<comment type="catalytic activity">
    <reaction evidence="19">
        <text>Na(+)(in) = Na(+)(out)</text>
        <dbReference type="Rhea" id="RHEA:34963"/>
        <dbReference type="ChEBI" id="CHEBI:29101"/>
    </reaction>
</comment>
<evidence type="ECO:0000256" key="12">
    <source>
        <dbReference type="ARBA" id="ARBA00023170"/>
    </source>
</evidence>
<dbReference type="GO" id="GO:0045211">
    <property type="term" value="C:postsynaptic membrane"/>
    <property type="evidence" value="ECO:0007669"/>
    <property type="project" value="UniProtKB-SubCell"/>
</dbReference>
<dbReference type="Gene3D" id="3.40.190.10">
    <property type="entry name" value="Periplasmic binding protein-like II"/>
    <property type="match status" value="3"/>
</dbReference>
<evidence type="ECO:0000256" key="2">
    <source>
        <dbReference type="ARBA" id="ARBA00022475"/>
    </source>
</evidence>
<dbReference type="SMART" id="SM00079">
    <property type="entry name" value="PBPe"/>
    <property type="match status" value="1"/>
</dbReference>
<evidence type="ECO:0000256" key="1">
    <source>
        <dbReference type="ARBA" id="ARBA00022448"/>
    </source>
</evidence>
<feature type="region of interest" description="Disordered" evidence="26">
    <location>
        <begin position="1036"/>
        <end position="1120"/>
    </location>
</feature>
<keyword evidence="4" id="KW-0732">Signal</keyword>
<evidence type="ECO:0000256" key="10">
    <source>
        <dbReference type="ARBA" id="ARBA00023136"/>
    </source>
</evidence>
<evidence type="ECO:0000256" key="24">
    <source>
        <dbReference type="PIRSR" id="PIRSR601508-3"/>
    </source>
</evidence>
<dbReference type="PRINTS" id="PR00177">
    <property type="entry name" value="NMDARECEPTOR"/>
</dbReference>
<comment type="catalytic activity">
    <reaction evidence="20">
        <text>Ca(2+)(in) = Ca(2+)(out)</text>
        <dbReference type="Rhea" id="RHEA:29671"/>
        <dbReference type="ChEBI" id="CHEBI:29108"/>
    </reaction>
</comment>
<comment type="similarity">
    <text evidence="21">Belongs to the glutamate-gated ion channel (TC 1.A.10.1) family. NR2B/GRIN2B subfamily.</text>
</comment>
<evidence type="ECO:0000256" key="16">
    <source>
        <dbReference type="ARBA" id="ARBA00023303"/>
    </source>
</evidence>
<evidence type="ECO:0000256" key="19">
    <source>
        <dbReference type="ARBA" id="ARBA00036239"/>
    </source>
</evidence>
<feature type="binding site" evidence="22">
    <location>
        <position position="429"/>
    </location>
    <ligand>
        <name>L-glutamate</name>
        <dbReference type="ChEBI" id="CHEBI:29985"/>
    </ligand>
</feature>
<keyword evidence="7 25" id="KW-1133">Transmembrane helix</keyword>
<dbReference type="Proteomes" id="UP000261500">
    <property type="component" value="Unplaced"/>
</dbReference>
<keyword evidence="16 25" id="KW-0407">Ion channel</keyword>
<evidence type="ECO:0000256" key="20">
    <source>
        <dbReference type="ARBA" id="ARBA00036634"/>
    </source>
</evidence>
<reference evidence="29" key="2">
    <citation type="submission" date="2025-09" db="UniProtKB">
        <authorList>
            <consortium name="Ensembl"/>
        </authorList>
    </citation>
    <scope>IDENTIFICATION</scope>
</reference>
<evidence type="ECO:0000256" key="17">
    <source>
        <dbReference type="ARBA" id="ARBA00034104"/>
    </source>
</evidence>
<evidence type="ECO:0000256" key="13">
    <source>
        <dbReference type="ARBA" id="ARBA00023180"/>
    </source>
</evidence>
<feature type="region of interest" description="Disordered" evidence="26">
    <location>
        <begin position="1531"/>
        <end position="1557"/>
    </location>
</feature>
<keyword evidence="9 25" id="KW-0406">Ion transport</keyword>
<dbReference type="Pfam" id="PF10613">
    <property type="entry name" value="Lig_chan-Glu_bd"/>
    <property type="match status" value="1"/>
</dbReference>
<evidence type="ECO:0000256" key="14">
    <source>
        <dbReference type="ARBA" id="ARBA00023257"/>
    </source>
</evidence>
<evidence type="ECO:0000256" key="4">
    <source>
        <dbReference type="ARBA" id="ARBA00022729"/>
    </source>
</evidence>
<feature type="binding site" evidence="22">
    <location>
        <position position="647"/>
    </location>
    <ligand>
        <name>L-glutamate</name>
        <dbReference type="ChEBI" id="CHEBI:29985"/>
    </ligand>
</feature>
<evidence type="ECO:0000256" key="21">
    <source>
        <dbReference type="ARBA" id="ARBA00038189"/>
    </source>
</evidence>
<dbReference type="Ensembl" id="ENSPLAT00000003577.1">
    <property type="protein sequence ID" value="ENSPLAP00000024361.1"/>
    <property type="gene ID" value="ENSPLAG00000010849.1"/>
</dbReference>
<evidence type="ECO:0000256" key="7">
    <source>
        <dbReference type="ARBA" id="ARBA00022989"/>
    </source>
</evidence>
<name>A0A3B3VH83_9TELE</name>
<evidence type="ECO:0000256" key="6">
    <source>
        <dbReference type="ARBA" id="ARBA00022842"/>
    </source>
</evidence>
<feature type="binding site" evidence="22">
    <location>
        <position position="606"/>
    </location>
    <ligand>
        <name>L-glutamate</name>
        <dbReference type="ChEBI" id="CHEBI:29985"/>
    </ligand>
</feature>
<dbReference type="FunFam" id="1.10.287.70:FF:000199">
    <property type="entry name" value="Glutamate receptor ionotropic, NMDA 2B"/>
    <property type="match status" value="1"/>
</dbReference>
<evidence type="ECO:0000313" key="30">
    <source>
        <dbReference type="Proteomes" id="UP000261500"/>
    </source>
</evidence>